<dbReference type="Proteomes" id="UP000248198">
    <property type="component" value="Unassembled WGS sequence"/>
</dbReference>
<accession>A0A318UKK3</accession>
<name>A0A318UKK3_9SPHI</name>
<keyword evidence="2" id="KW-1185">Reference proteome</keyword>
<protein>
    <submittedName>
        <fullName evidence="1">Uncharacterized protein</fullName>
    </submittedName>
</protein>
<organism evidence="1 2">
    <name type="scientific">Pedobacter nutrimenti</name>
    <dbReference type="NCBI Taxonomy" id="1241337"/>
    <lineage>
        <taxon>Bacteria</taxon>
        <taxon>Pseudomonadati</taxon>
        <taxon>Bacteroidota</taxon>
        <taxon>Sphingobacteriia</taxon>
        <taxon>Sphingobacteriales</taxon>
        <taxon>Sphingobacteriaceae</taxon>
        <taxon>Pedobacter</taxon>
    </lineage>
</organism>
<evidence type="ECO:0000313" key="1">
    <source>
        <dbReference type="EMBL" id="PYF74515.1"/>
    </source>
</evidence>
<proteinExistence type="predicted"/>
<comment type="caution">
    <text evidence="1">The sequence shown here is derived from an EMBL/GenBank/DDBJ whole genome shotgun (WGS) entry which is preliminary data.</text>
</comment>
<sequence length="91" mass="10308">MANLSLNTIIQFYGLTGFKLRYFNIRLICSVSVRVWYGFKVSRPVKVWALRKGKSCCLNKPAQAGFGVAWLDLEQNAHKQEKPAVLTTGFL</sequence>
<dbReference type="EMBL" id="QKLU01000004">
    <property type="protein sequence ID" value="PYF74515.1"/>
    <property type="molecule type" value="Genomic_DNA"/>
</dbReference>
<dbReference type="AlphaFoldDB" id="A0A318UKK3"/>
<gene>
    <name evidence="1" type="ORF">B0O44_104688</name>
</gene>
<evidence type="ECO:0000313" key="2">
    <source>
        <dbReference type="Proteomes" id="UP000248198"/>
    </source>
</evidence>
<reference evidence="1 2" key="1">
    <citation type="submission" date="2018-06" db="EMBL/GenBank/DDBJ databases">
        <title>Genomic Encyclopedia of Archaeal and Bacterial Type Strains, Phase II (KMG-II): from individual species to whole genera.</title>
        <authorList>
            <person name="Goeker M."/>
        </authorList>
    </citation>
    <scope>NUCLEOTIDE SEQUENCE [LARGE SCALE GENOMIC DNA]</scope>
    <source>
        <strain evidence="1 2">DSM 27372</strain>
    </source>
</reference>